<name>A0A3E1EX55_9FLAO</name>
<sequence>MTFRFVIYFLFISAFLMGQDERLENHEELGLYNIGDCIGAIQIETNVSSNVQFQGHGGDVDEFSKHQQIISEEKNSLWFACRSDIPGNLSITLEGVDFPFQYSAYLLTENYDCQSIVDGTLKPIYQGRNNGESLLNFLMDSVQLDSDHELVLCVNSEQKEKSSFQVITSFSQEISAEEIESMKKKYDFRENRTEEAFYVEIRDAETKLPVVAKVILTETKSNNALYMVSDFVFPYKEQLKMNLKIDLEGYYFKDEEISLRQLDTNTVVIYLLPIHSNQSIELEGLEFVSQSDVLLPVAYSKLRRLKDFMVLNPKVEIEIQGHVHLLGKNTFRAKILSRKRAQKVRSYLVDSGVDKSRMTIKGFGNSQMLYPKAESIPQVQANRRVEIRITNKN</sequence>
<dbReference type="InterPro" id="IPR036737">
    <property type="entry name" value="OmpA-like_sf"/>
</dbReference>
<dbReference type="PROSITE" id="PS51123">
    <property type="entry name" value="OMPA_2"/>
    <property type="match status" value="1"/>
</dbReference>
<keyword evidence="1" id="KW-0472">Membrane</keyword>
<dbReference type="GO" id="GO:0016020">
    <property type="term" value="C:membrane"/>
    <property type="evidence" value="ECO:0007669"/>
    <property type="project" value="UniProtKB-UniRule"/>
</dbReference>
<organism evidence="3 4">
    <name type="scientific">Brumimicrobium aurantiacum</name>
    <dbReference type="NCBI Taxonomy" id="1737063"/>
    <lineage>
        <taxon>Bacteria</taxon>
        <taxon>Pseudomonadati</taxon>
        <taxon>Bacteroidota</taxon>
        <taxon>Flavobacteriia</taxon>
        <taxon>Flavobacteriales</taxon>
        <taxon>Crocinitomicaceae</taxon>
        <taxon>Brumimicrobium</taxon>
    </lineage>
</organism>
<dbReference type="Pfam" id="PF00691">
    <property type="entry name" value="OmpA"/>
    <property type="match status" value="1"/>
</dbReference>
<dbReference type="PANTHER" id="PTHR30329">
    <property type="entry name" value="STATOR ELEMENT OF FLAGELLAR MOTOR COMPLEX"/>
    <property type="match status" value="1"/>
</dbReference>
<evidence type="ECO:0000313" key="3">
    <source>
        <dbReference type="EMBL" id="RFC54136.1"/>
    </source>
</evidence>
<gene>
    <name evidence="3" type="ORF">DXU93_09105</name>
</gene>
<dbReference type="SUPFAM" id="SSF103088">
    <property type="entry name" value="OmpA-like"/>
    <property type="match status" value="1"/>
</dbReference>
<feature type="domain" description="OmpA-like" evidence="2">
    <location>
        <begin position="274"/>
        <end position="393"/>
    </location>
</feature>
<dbReference type="EMBL" id="QURB01000005">
    <property type="protein sequence ID" value="RFC54136.1"/>
    <property type="molecule type" value="Genomic_DNA"/>
</dbReference>
<dbReference type="InterPro" id="IPR050330">
    <property type="entry name" value="Bact_OuterMem_StrucFunc"/>
</dbReference>
<reference evidence="3 4" key="1">
    <citation type="submission" date="2018-08" db="EMBL/GenBank/DDBJ databases">
        <title>The draft genome squence of Brumimicrobium sp. N62.</title>
        <authorList>
            <person name="Du Z.-J."/>
            <person name="Luo H.-R."/>
        </authorList>
    </citation>
    <scope>NUCLEOTIDE SEQUENCE [LARGE SCALE GENOMIC DNA]</scope>
    <source>
        <strain evidence="3 4">N62</strain>
    </source>
</reference>
<proteinExistence type="predicted"/>
<protein>
    <submittedName>
        <fullName evidence="3">OmpA family protein</fullName>
    </submittedName>
</protein>
<dbReference type="OrthoDB" id="9782229at2"/>
<dbReference type="PANTHER" id="PTHR30329:SF21">
    <property type="entry name" value="LIPOPROTEIN YIAD-RELATED"/>
    <property type="match status" value="1"/>
</dbReference>
<keyword evidence="4" id="KW-1185">Reference proteome</keyword>
<dbReference type="RefSeq" id="WP_116880976.1">
    <property type="nucleotide sequence ID" value="NZ_QURB01000005.1"/>
</dbReference>
<dbReference type="CDD" id="cd07185">
    <property type="entry name" value="OmpA_C-like"/>
    <property type="match status" value="1"/>
</dbReference>
<evidence type="ECO:0000259" key="2">
    <source>
        <dbReference type="PROSITE" id="PS51123"/>
    </source>
</evidence>
<dbReference type="Gene3D" id="3.30.1330.60">
    <property type="entry name" value="OmpA-like domain"/>
    <property type="match status" value="1"/>
</dbReference>
<dbReference type="InterPro" id="IPR006665">
    <property type="entry name" value="OmpA-like"/>
</dbReference>
<dbReference type="Proteomes" id="UP000257127">
    <property type="component" value="Unassembled WGS sequence"/>
</dbReference>
<comment type="caution">
    <text evidence="3">The sequence shown here is derived from an EMBL/GenBank/DDBJ whole genome shotgun (WGS) entry which is preliminary data.</text>
</comment>
<evidence type="ECO:0000256" key="1">
    <source>
        <dbReference type="PROSITE-ProRule" id="PRU00473"/>
    </source>
</evidence>
<accession>A0A3E1EX55</accession>
<evidence type="ECO:0000313" key="4">
    <source>
        <dbReference type="Proteomes" id="UP000257127"/>
    </source>
</evidence>
<dbReference type="AlphaFoldDB" id="A0A3E1EX55"/>